<dbReference type="EMBL" id="PJEX01000016">
    <property type="protein sequence ID" value="TKW58983.1"/>
    <property type="molecule type" value="Genomic_DNA"/>
</dbReference>
<dbReference type="InterPro" id="IPR000408">
    <property type="entry name" value="Reg_chr_condens"/>
</dbReference>
<evidence type="ECO:0000313" key="3">
    <source>
        <dbReference type="Proteomes" id="UP000310108"/>
    </source>
</evidence>
<evidence type="ECO:0000313" key="2">
    <source>
        <dbReference type="EMBL" id="TKW58983.1"/>
    </source>
</evidence>
<dbReference type="Proteomes" id="UP000310108">
    <property type="component" value="Unassembled WGS sequence"/>
</dbReference>
<dbReference type="AlphaFoldDB" id="A0A4U6XSR9"/>
<dbReference type="GO" id="GO:0005743">
    <property type="term" value="C:mitochondrial inner membrane"/>
    <property type="evidence" value="ECO:0007669"/>
    <property type="project" value="TreeGrafter"/>
</dbReference>
<feature type="repeat" description="RCC1" evidence="1">
    <location>
        <begin position="344"/>
        <end position="407"/>
    </location>
</feature>
<dbReference type="PANTHER" id="PTHR47563:SF1">
    <property type="entry name" value="PROTEIN FMP25, MITOCHONDRIAL"/>
    <property type="match status" value="1"/>
</dbReference>
<dbReference type="PRINTS" id="PR00633">
    <property type="entry name" value="RCCNDNSATION"/>
</dbReference>
<dbReference type="Gene3D" id="2.130.10.30">
    <property type="entry name" value="Regulator of chromosome condensation 1/beta-lactamase-inhibitor protein II"/>
    <property type="match status" value="2"/>
</dbReference>
<dbReference type="PROSITE" id="PS00626">
    <property type="entry name" value="RCC1_2"/>
    <property type="match status" value="2"/>
</dbReference>
<accession>A0A4U6XSR9</accession>
<protein>
    <submittedName>
        <fullName evidence="2">Protein FMP25, mitochondrial</fullName>
    </submittedName>
</protein>
<keyword evidence="3" id="KW-1185">Reference proteome</keyword>
<evidence type="ECO:0000256" key="1">
    <source>
        <dbReference type="PROSITE-ProRule" id="PRU00235"/>
    </source>
</evidence>
<dbReference type="Pfam" id="PF13540">
    <property type="entry name" value="RCC1_2"/>
    <property type="match status" value="1"/>
</dbReference>
<organism evidence="2 3">
    <name type="scientific">Colletotrichum tanaceti</name>
    <dbReference type="NCBI Taxonomy" id="1306861"/>
    <lineage>
        <taxon>Eukaryota</taxon>
        <taxon>Fungi</taxon>
        <taxon>Dikarya</taxon>
        <taxon>Ascomycota</taxon>
        <taxon>Pezizomycotina</taxon>
        <taxon>Sordariomycetes</taxon>
        <taxon>Hypocreomycetidae</taxon>
        <taxon>Glomerellales</taxon>
        <taxon>Glomerellaceae</taxon>
        <taxon>Colletotrichum</taxon>
        <taxon>Colletotrichum destructivum species complex</taxon>
    </lineage>
</organism>
<comment type="caution">
    <text evidence="2">The sequence shown here is derived from an EMBL/GenBank/DDBJ whole genome shotgun (WGS) entry which is preliminary data.</text>
</comment>
<dbReference type="SUPFAM" id="SSF50985">
    <property type="entry name" value="RCC1/BLIP-II"/>
    <property type="match status" value="1"/>
</dbReference>
<dbReference type="GO" id="GO:0034551">
    <property type="term" value="P:mitochondrial respiratory chain complex III assembly"/>
    <property type="evidence" value="ECO:0007669"/>
    <property type="project" value="TreeGrafter"/>
</dbReference>
<feature type="repeat" description="RCC1" evidence="1">
    <location>
        <begin position="576"/>
        <end position="629"/>
    </location>
</feature>
<dbReference type="OrthoDB" id="10256179at2759"/>
<reference evidence="2 3" key="1">
    <citation type="journal article" date="2019" name="PLoS ONE">
        <title>Comparative genome analysis indicates high evolutionary potential of pathogenicity genes in Colletotrichum tanaceti.</title>
        <authorList>
            <person name="Lelwala R.V."/>
            <person name="Korhonen P.K."/>
            <person name="Young N.D."/>
            <person name="Scott J.B."/>
            <person name="Ades P.A."/>
            <person name="Gasser R.B."/>
            <person name="Taylor P.W.J."/>
        </authorList>
    </citation>
    <scope>NUCLEOTIDE SEQUENCE [LARGE SCALE GENOMIC DNA]</scope>
    <source>
        <strain evidence="2">BRIP57314</strain>
    </source>
</reference>
<dbReference type="STRING" id="1306861.A0A4U6XSR9"/>
<gene>
    <name evidence="2" type="primary">FMP25</name>
    <name evidence="2" type="ORF">CTA1_1644</name>
</gene>
<dbReference type="PANTHER" id="PTHR47563">
    <property type="entry name" value="PROTEIN FMP25, MITOCHONDRIAL"/>
    <property type="match status" value="1"/>
</dbReference>
<sequence length="662" mass="70929">MTSRPVSEPPGCTSPPAASLKWFVILNGSLNALVFHNHLSHHPLNVSHSTMKACRTATRNAGASLTARRCAAVARRHASSDSRRPREKSGLGKATALLLTAGAAGGLYYADDHFNGPLKQYFSPEAEKDAELRKPKYQKAEIEFEKERKAALSKEENRDLISSQHLQVKQSWENPGVYAWGSNVGKVIDPNSKETVVKLPRRIKYFDGQLLRDIKLCQDFGAAVTEKGNLVQWGLGFSNTDPSPVETLKGKDISKITISNDRIVALSTNGSVYSVPASQSGLVSGSKSLQQPQQSSSSWIPFWSSGGPESVRFRDLTPKNLGWGEKVTDISSGLQHSLLLTSKGRVFSAAASTVEFPSKGQMGVPGLSWTSRPAGPYDQPHEITGLSGFNVAKIAAGDFHSAALTNDGKLFTFGDNTYGQLGLPAELMYRKVDAPALLPTAKLYANTGLIPKITTIAAGGNNTFFTVDATETNNENAGGDLAPARRMPKVTADLWACGQGVYGALGTGKWTHATPGPGKVKALSSLFEFDEKNNCMAPIRLSHVSVGSTHASATMDNVTRTGATTSSSDHDTNWGADVLFWGGNEHYQLGTGKRNNLNTPSYIGALDGGAGDALLGRAGEVHRFQLTPRQTVRLGKDGKGRKVTLEQKVECGRFVTAAYSAV</sequence>
<dbReference type="PROSITE" id="PS50012">
    <property type="entry name" value="RCC1_3"/>
    <property type="match status" value="3"/>
</dbReference>
<dbReference type="InterPro" id="IPR053245">
    <property type="entry name" value="MitoProcess-Associated"/>
</dbReference>
<proteinExistence type="predicted"/>
<name>A0A4U6XSR9_9PEZI</name>
<feature type="repeat" description="RCC1" evidence="1">
    <location>
        <begin position="408"/>
        <end position="469"/>
    </location>
</feature>
<dbReference type="InterPro" id="IPR009091">
    <property type="entry name" value="RCC1/BLIP-II"/>
</dbReference>